<dbReference type="EMBL" id="BK014836">
    <property type="protein sequence ID" value="DAD77932.1"/>
    <property type="molecule type" value="Genomic_DNA"/>
</dbReference>
<accession>A0A8S5M6U1</accession>
<reference evidence="1" key="1">
    <citation type="journal article" date="2021" name="Proc. Natl. Acad. Sci. U.S.A.">
        <title>A Catalog of Tens of Thousands of Viruses from Human Metagenomes Reveals Hidden Associations with Chronic Diseases.</title>
        <authorList>
            <person name="Tisza M.J."/>
            <person name="Buck C.B."/>
        </authorList>
    </citation>
    <scope>NUCLEOTIDE SEQUENCE</scope>
    <source>
        <strain evidence="1">CtHDv29</strain>
    </source>
</reference>
<sequence length="76" mass="8340">MLKMVLSQPEIKMKIAPAKVVYQGGEAYEGDYEITPSEELQTLPTANRMLARNIVVAPIPKNYGRITYSGGGIIIT</sequence>
<proteinExistence type="predicted"/>
<evidence type="ECO:0000313" key="1">
    <source>
        <dbReference type="EMBL" id="DAD77932.1"/>
    </source>
</evidence>
<protein>
    <submittedName>
        <fullName evidence="1">Uncharacterized protein</fullName>
    </submittedName>
</protein>
<organism evidence="1">
    <name type="scientific">Siphoviridae sp. ctHDv29</name>
    <dbReference type="NCBI Taxonomy" id="2826228"/>
    <lineage>
        <taxon>Viruses</taxon>
        <taxon>Duplodnaviria</taxon>
        <taxon>Heunggongvirae</taxon>
        <taxon>Uroviricota</taxon>
        <taxon>Caudoviricetes</taxon>
    </lineage>
</organism>
<name>A0A8S5M6U1_9CAUD</name>